<organism evidence="1 2">
    <name type="scientific">Mesorhizobium delmotii</name>
    <dbReference type="NCBI Taxonomy" id="1631247"/>
    <lineage>
        <taxon>Bacteria</taxon>
        <taxon>Pseudomonadati</taxon>
        <taxon>Pseudomonadota</taxon>
        <taxon>Alphaproteobacteria</taxon>
        <taxon>Hyphomicrobiales</taxon>
        <taxon>Phyllobacteriaceae</taxon>
        <taxon>Mesorhizobium</taxon>
    </lineage>
</organism>
<dbReference type="RefSeq" id="WP_133254861.1">
    <property type="nucleotide sequence ID" value="NZ_FUIG01000049.1"/>
</dbReference>
<evidence type="ECO:0000313" key="1">
    <source>
        <dbReference type="EMBL" id="SJM34284.1"/>
    </source>
</evidence>
<accession>A0A2P9AT33</accession>
<evidence type="ECO:0000313" key="2">
    <source>
        <dbReference type="Proteomes" id="UP000245698"/>
    </source>
</evidence>
<reference evidence="2" key="1">
    <citation type="submission" date="2016-12" db="EMBL/GenBank/DDBJ databases">
        <authorList>
            <person name="Brunel B."/>
        </authorList>
    </citation>
    <scope>NUCLEOTIDE SEQUENCE [LARGE SCALE GENOMIC DNA]</scope>
</reference>
<keyword evidence="2" id="KW-1185">Reference proteome</keyword>
<proteinExistence type="predicted"/>
<dbReference type="AlphaFoldDB" id="A0A2P9AT33"/>
<sequence>MHAASGGLRNSIRSIRQLALDALGLNDSGSMRKISHEPAGSRCTREPVLEITRAVSGLAADVLLIDETMAMLAQQDSQAVLCPQASDA</sequence>
<gene>
    <name evidence="1" type="ORF">BQ8482_400013</name>
</gene>
<protein>
    <submittedName>
        <fullName evidence="1">Uncharacterized protein</fullName>
    </submittedName>
</protein>
<dbReference type="EMBL" id="FUIG01000049">
    <property type="protein sequence ID" value="SJM34284.1"/>
    <property type="molecule type" value="Genomic_DNA"/>
</dbReference>
<name>A0A2P9AT33_9HYPH</name>
<dbReference type="Proteomes" id="UP000245698">
    <property type="component" value="Unassembled WGS sequence"/>
</dbReference>